<dbReference type="InterPro" id="IPR008920">
    <property type="entry name" value="TF_FadR/GntR_C"/>
</dbReference>
<reference evidence="9" key="4">
    <citation type="journal article" date="2018" name="Genome Biol.">
        <title>SKESA: strategic k-mer extension for scrupulous assemblies.</title>
        <authorList>
            <person name="Souvorov A."/>
            <person name="Agarwala R."/>
            <person name="Lipman D.J."/>
        </authorList>
    </citation>
    <scope>NUCLEOTIDE SEQUENCE</scope>
    <source>
        <strain evidence="9">BCW_3452</strain>
    </source>
</reference>
<dbReference type="InterPro" id="IPR011711">
    <property type="entry name" value="GntR_C"/>
</dbReference>
<evidence type="ECO:0000256" key="3">
    <source>
        <dbReference type="ARBA" id="ARBA00023125"/>
    </source>
</evidence>
<reference evidence="8 15" key="1">
    <citation type="submission" date="2017-01" db="EMBL/GenBank/DDBJ databases">
        <title>Complete Genome Sequence of Vibrio vulnificus FORC_053.</title>
        <authorList>
            <consortium name="Food-borne Pathogen Omics Research Center"/>
            <person name="Chung H.Y."/>
            <person name="Na E.J."/>
            <person name="Song J.S."/>
            <person name="Kim H."/>
            <person name="Lee J.-H."/>
            <person name="Ryu S."/>
            <person name="Choi S.H."/>
        </authorList>
    </citation>
    <scope>NUCLEOTIDE SEQUENCE [LARGE SCALE GENOMIC DNA]</scope>
    <source>
        <strain evidence="8 15">FORC_053</strain>
    </source>
</reference>
<dbReference type="KEGG" id="vvl:VV93_v1c24860"/>
<keyword evidence="4" id="KW-0804">Transcription</keyword>
<evidence type="ECO:0000256" key="1">
    <source>
        <dbReference type="ARBA" id="ARBA00022491"/>
    </source>
</evidence>
<evidence type="ECO:0000313" key="11">
    <source>
        <dbReference type="EMBL" id="PNM66817.1"/>
    </source>
</evidence>
<dbReference type="OMA" id="ASHNDVM"/>
<dbReference type="GO" id="GO:0003677">
    <property type="term" value="F:DNA binding"/>
    <property type="evidence" value="ECO:0007669"/>
    <property type="project" value="UniProtKB-KW"/>
</dbReference>
<dbReference type="Gene3D" id="1.10.10.10">
    <property type="entry name" value="Winged helix-like DNA-binding domain superfamily/Winged helix DNA-binding domain"/>
    <property type="match status" value="1"/>
</dbReference>
<dbReference type="Pfam" id="PF00392">
    <property type="entry name" value="GntR"/>
    <property type="match status" value="1"/>
</dbReference>
<dbReference type="Proteomes" id="UP000664056">
    <property type="component" value="Unassembled WGS sequence"/>
</dbReference>
<keyword evidence="13" id="KW-1185">Reference proteome</keyword>
<keyword evidence="12" id="KW-0670">Pyruvate</keyword>
<keyword evidence="2" id="KW-0805">Transcription regulation</keyword>
<dbReference type="SMART" id="SM00345">
    <property type="entry name" value="HTH_GNTR"/>
    <property type="match status" value="1"/>
</dbReference>
<dbReference type="CDD" id="cd07377">
    <property type="entry name" value="WHTH_GntR"/>
    <property type="match status" value="1"/>
</dbReference>
<evidence type="ECO:0000259" key="7">
    <source>
        <dbReference type="PROSITE" id="PS50949"/>
    </source>
</evidence>
<dbReference type="Proteomes" id="UP000863257">
    <property type="component" value="Unassembled WGS sequence"/>
</dbReference>
<evidence type="ECO:0000256" key="5">
    <source>
        <dbReference type="ARBA" id="ARBA00037357"/>
    </source>
</evidence>
<dbReference type="SUPFAM" id="SSF48008">
    <property type="entry name" value="GntR ligand-binding domain-like"/>
    <property type="match status" value="1"/>
</dbReference>
<proteinExistence type="predicted"/>
<dbReference type="PROSITE" id="PS50949">
    <property type="entry name" value="HTH_GNTR"/>
    <property type="match status" value="1"/>
</dbReference>
<evidence type="ECO:0000256" key="4">
    <source>
        <dbReference type="ARBA" id="ARBA00023163"/>
    </source>
</evidence>
<name>A0A087JBM7_VIBVL</name>
<keyword evidence="1" id="KW-0678">Repressor</keyword>
<dbReference type="EMBL" id="LOSH02000004">
    <property type="protein sequence ID" value="PNM66817.1"/>
    <property type="molecule type" value="Genomic_DNA"/>
</dbReference>
<evidence type="ECO:0000256" key="6">
    <source>
        <dbReference type="ARBA" id="ARBA00039592"/>
    </source>
</evidence>
<dbReference type="EMBL" id="PDGH01000124">
    <property type="protein sequence ID" value="POB44445.1"/>
    <property type="molecule type" value="Genomic_DNA"/>
</dbReference>
<reference evidence="10" key="6">
    <citation type="submission" date="2021-03" db="EMBL/GenBank/DDBJ databases">
        <title>Study of the foodborne Vibrio vulnificus isolates from China.</title>
        <authorList>
            <person name="Zheng Z."/>
            <person name="Ye L."/>
        </authorList>
    </citation>
    <scope>NUCLEOTIDE SEQUENCE</scope>
    <source>
        <strain evidence="10">Vv1582</strain>
    </source>
</reference>
<evidence type="ECO:0000313" key="15">
    <source>
        <dbReference type="Proteomes" id="UP000263418"/>
    </source>
</evidence>
<comment type="function">
    <text evidence="5">Transcriptional repressor for the pyruvate dehydrogenase complex genes aceEF and lpd.</text>
</comment>
<dbReference type="PANTHER" id="PTHR43537">
    <property type="entry name" value="TRANSCRIPTIONAL REGULATOR, GNTR FAMILY"/>
    <property type="match status" value="1"/>
</dbReference>
<evidence type="ECO:0000313" key="10">
    <source>
        <dbReference type="EMBL" id="MBN8121445.1"/>
    </source>
</evidence>
<dbReference type="FunFam" id="1.10.10.10:FF:000048">
    <property type="entry name" value="Pyruvate dehydrogenase complex transcriptional repressor"/>
    <property type="match status" value="1"/>
</dbReference>
<evidence type="ECO:0000313" key="8">
    <source>
        <dbReference type="EMBL" id="AXX58854.1"/>
    </source>
</evidence>
<sequence length="255" mass="28981">MAYQRIRQPKLSDVIEQELERLIVEGILAPGQQLPPERELAKQFEVSRPSVREAIQRLEAKRLLTRRQGGGTFVSENIWKSFSDPLLNLLSSHSETQLDLLESRHAMEGISAYFAALRGTEQDFARIQACLEKISAEQTKQNVEAEAAAVMAFLVALTEASHNVVLLHIVRSLSPLLEQNVLQNLKLLHRRAEVVEKVSKHRANIVDAIVSGQPEKAREMSHSHLAYIEETLLDLTREESRRERSLRRIQRGNES</sequence>
<reference evidence="11 13" key="2">
    <citation type="submission" date="2017-12" db="EMBL/GenBank/DDBJ databases">
        <title>FDA dAtabase for Regulatory Grade micrObial Sequences (FDA-ARGOS): Supporting development and validation of Infectious Disease Dx tests.</title>
        <authorList>
            <person name="Hoffmann M."/>
            <person name="Allard M."/>
            <person name="Evans P."/>
            <person name="Brown E."/>
            <person name="Tallon L.J."/>
            <person name="Sadzewicz L."/>
            <person name="Sengamalay N."/>
            <person name="Ott S."/>
            <person name="Godinez A."/>
            <person name="Nagaraj S."/>
            <person name="Vavikolanu K."/>
            <person name="Aluvathingal J."/>
            <person name="Nadendla S."/>
            <person name="Hobson J."/>
            <person name="Sichtig H."/>
        </authorList>
    </citation>
    <scope>NUCLEOTIDE SEQUENCE [LARGE SCALE GENOMIC DNA]</scope>
    <source>
        <strain evidence="13">ATCC 29307</strain>
        <strain evidence="11">FDAARGOS_118</strain>
    </source>
</reference>
<dbReference type="Proteomes" id="UP000237466">
    <property type="component" value="Unassembled WGS sequence"/>
</dbReference>
<dbReference type="GO" id="GO:0003700">
    <property type="term" value="F:DNA-binding transcription factor activity"/>
    <property type="evidence" value="ECO:0007669"/>
    <property type="project" value="InterPro"/>
</dbReference>
<dbReference type="AlphaFoldDB" id="A0A087JBM7"/>
<dbReference type="PANTHER" id="PTHR43537:SF34">
    <property type="entry name" value="PYRUVATE DEHYDROGENASE COMPLEX REPRESSOR"/>
    <property type="match status" value="1"/>
</dbReference>
<evidence type="ECO:0000313" key="14">
    <source>
        <dbReference type="Proteomes" id="UP000237466"/>
    </source>
</evidence>
<keyword evidence="3" id="KW-0238">DNA-binding</keyword>
<dbReference type="RefSeq" id="WP_011079554.1">
    <property type="nucleotide sequence ID" value="NZ_CABMOC010000002.1"/>
</dbReference>
<dbReference type="SMART" id="SM00895">
    <property type="entry name" value="FCD"/>
    <property type="match status" value="1"/>
</dbReference>
<organism evidence="12 14">
    <name type="scientific">Vibrio vulnificus</name>
    <dbReference type="NCBI Taxonomy" id="672"/>
    <lineage>
        <taxon>Bacteria</taxon>
        <taxon>Pseudomonadati</taxon>
        <taxon>Pseudomonadota</taxon>
        <taxon>Gammaproteobacteria</taxon>
        <taxon>Vibrionales</taxon>
        <taxon>Vibrionaceae</taxon>
        <taxon>Vibrio</taxon>
    </lineage>
</organism>
<dbReference type="InterPro" id="IPR036390">
    <property type="entry name" value="WH_DNA-bd_sf"/>
</dbReference>
<dbReference type="SUPFAM" id="SSF46785">
    <property type="entry name" value="Winged helix' DNA-binding domain"/>
    <property type="match status" value="1"/>
</dbReference>
<feature type="domain" description="HTH gntR-type" evidence="7">
    <location>
        <begin position="9"/>
        <end position="77"/>
    </location>
</feature>
<evidence type="ECO:0000313" key="12">
    <source>
        <dbReference type="EMBL" id="POB44445.1"/>
    </source>
</evidence>
<gene>
    <name evidence="9" type="primary">pdhR</name>
    <name evidence="11" type="ORF">AL548_011120</name>
    <name evidence="12" type="ORF">CRN52_17725</name>
    <name evidence="8" type="ORF">FORC53_0515</name>
    <name evidence="9" type="ORF">I7730_19685</name>
    <name evidence="10" type="ORF">J0J18_06860</name>
</gene>
<evidence type="ECO:0000313" key="13">
    <source>
        <dbReference type="Proteomes" id="UP000054370"/>
    </source>
</evidence>
<protein>
    <recommendedName>
        <fullName evidence="6">Pyruvate dehydrogenase complex repressor</fullName>
    </recommendedName>
</protein>
<dbReference type="InterPro" id="IPR000524">
    <property type="entry name" value="Tscrpt_reg_HTH_GntR"/>
</dbReference>
<dbReference type="EMBL" id="DACRBY010000029">
    <property type="protein sequence ID" value="HAS8542015.1"/>
    <property type="molecule type" value="Genomic_DNA"/>
</dbReference>
<dbReference type="Pfam" id="PF07729">
    <property type="entry name" value="FCD"/>
    <property type="match status" value="1"/>
</dbReference>
<dbReference type="InterPro" id="IPR036388">
    <property type="entry name" value="WH-like_DNA-bd_sf"/>
</dbReference>
<reference evidence="12 14" key="3">
    <citation type="journal article" date="2018" name="Front. Microbiol.">
        <title>Phylogeny of Vibrio vulnificus from the Analysis of the Core-Genome: Implications for Intra-Species Taxonomy.</title>
        <authorList>
            <person name="Roig F.J."/>
            <person name="Gonzalez-Candelas F."/>
            <person name="Sanjuan E."/>
            <person name="Fouz B."/>
            <person name="Feil E.J."/>
            <person name="Llorens C."/>
            <person name="Baker-Austin C."/>
            <person name="Oliver J.D."/>
            <person name="Danin-Poleg Y."/>
            <person name="Gibas C.J."/>
            <person name="Kashi Y."/>
            <person name="Gulig P.A."/>
            <person name="Morrison S.S."/>
            <person name="Amaro C."/>
        </authorList>
    </citation>
    <scope>NUCLEOTIDE SEQUENCE [LARGE SCALE GENOMIC DNA]</scope>
    <source>
        <strain evidence="12 14">CECT4608</strain>
    </source>
</reference>
<dbReference type="EMBL" id="CP019290">
    <property type="protein sequence ID" value="AXX58854.1"/>
    <property type="molecule type" value="Genomic_DNA"/>
</dbReference>
<dbReference type="EMBL" id="JAFKOQ010000003">
    <property type="protein sequence ID" value="MBN8121445.1"/>
    <property type="molecule type" value="Genomic_DNA"/>
</dbReference>
<dbReference type="PRINTS" id="PR00035">
    <property type="entry name" value="HTHGNTR"/>
</dbReference>
<dbReference type="Proteomes" id="UP000263418">
    <property type="component" value="Chromosome 1"/>
</dbReference>
<dbReference type="Gene3D" id="1.20.120.530">
    <property type="entry name" value="GntR ligand-binding domain-like"/>
    <property type="match status" value="1"/>
</dbReference>
<dbReference type="Proteomes" id="UP000054370">
    <property type="component" value="Unassembled WGS sequence"/>
</dbReference>
<dbReference type="OrthoDB" id="5450856at2"/>
<reference evidence="9" key="5">
    <citation type="submission" date="2019-01" db="EMBL/GenBank/DDBJ databases">
        <authorList>
            <consortium name="NCBI Pathogen Detection Project"/>
        </authorList>
    </citation>
    <scope>NUCLEOTIDE SEQUENCE</scope>
    <source>
        <strain evidence="9">BCW_3452</strain>
    </source>
</reference>
<evidence type="ECO:0000313" key="9">
    <source>
        <dbReference type="EMBL" id="HAS8542015.1"/>
    </source>
</evidence>
<dbReference type="GeneID" id="93895885"/>
<evidence type="ECO:0000256" key="2">
    <source>
        <dbReference type="ARBA" id="ARBA00023015"/>
    </source>
</evidence>
<accession>A0A087JBM7</accession>
<dbReference type="NCBIfam" id="NF007001">
    <property type="entry name" value="PRK09464.1"/>
    <property type="match status" value="1"/>
</dbReference>